<name>A0ABV2C952_9BURK</name>
<proteinExistence type="predicted"/>
<protein>
    <submittedName>
        <fullName evidence="2">TOMM leader peptide-binding protein</fullName>
    </submittedName>
</protein>
<evidence type="ECO:0000259" key="1">
    <source>
        <dbReference type="PROSITE" id="PS51664"/>
    </source>
</evidence>
<dbReference type="Gene3D" id="3.30.40.250">
    <property type="match status" value="1"/>
</dbReference>
<gene>
    <name evidence="2" type="ORF">ABXL37_15400</name>
</gene>
<dbReference type="NCBIfam" id="TIGR00702">
    <property type="entry name" value="YcaO-type kinase domain"/>
    <property type="match status" value="1"/>
</dbReference>
<organism evidence="2 3">
    <name type="scientific">Burkholderia sola</name>
    <dbReference type="NCBI Taxonomy" id="2843302"/>
    <lineage>
        <taxon>Bacteria</taxon>
        <taxon>Pseudomonadati</taxon>
        <taxon>Pseudomonadota</taxon>
        <taxon>Betaproteobacteria</taxon>
        <taxon>Burkholderiales</taxon>
        <taxon>Burkholderiaceae</taxon>
        <taxon>Burkholderia</taxon>
        <taxon>Burkholderia cepacia complex</taxon>
    </lineage>
</organism>
<dbReference type="EMBL" id="JBEWCH010000008">
    <property type="protein sequence ID" value="MET1475642.1"/>
    <property type="molecule type" value="Genomic_DNA"/>
</dbReference>
<reference evidence="2 3" key="1">
    <citation type="submission" date="2024-06" db="EMBL/GenBank/DDBJ databases">
        <title>Burkholderia sola in Mexico.</title>
        <authorList>
            <person name="Estrada P."/>
        </authorList>
    </citation>
    <scope>NUCLEOTIDE SEQUENCE [LARGE SCALE GENOMIC DNA]</scope>
    <source>
        <strain evidence="2 3">CpTa8-5</strain>
    </source>
</reference>
<dbReference type="Proteomes" id="UP001548587">
    <property type="component" value="Unassembled WGS sequence"/>
</dbReference>
<keyword evidence="3" id="KW-1185">Reference proteome</keyword>
<dbReference type="InterPro" id="IPR027624">
    <property type="entry name" value="TOMM_cyclo_SagD"/>
</dbReference>
<accession>A0ABV2C952</accession>
<dbReference type="Gene3D" id="3.30.160.660">
    <property type="match status" value="1"/>
</dbReference>
<evidence type="ECO:0000313" key="2">
    <source>
        <dbReference type="EMBL" id="MET1475642.1"/>
    </source>
</evidence>
<feature type="domain" description="YcaO" evidence="1">
    <location>
        <begin position="388"/>
        <end position="751"/>
    </location>
</feature>
<evidence type="ECO:0000313" key="3">
    <source>
        <dbReference type="Proteomes" id="UP001548587"/>
    </source>
</evidence>
<dbReference type="PANTHER" id="PTHR37809:SF1">
    <property type="entry name" value="RIBOSOMAL PROTEIN S12 METHYLTHIOTRANSFERASE ACCESSORY FACTOR YCAO"/>
    <property type="match status" value="1"/>
</dbReference>
<sequence length="751" mass="80816">MLDDLSRVLRFKPHLLVLDAGPETLFVVDEFKRAMLSGAIFVRIAACLRARMTTAEIVTSLARTFGEWEVLARLDHLVRRGYVRADPPHGDDAARGFFERAGLDGDAACARVAQLRVAVETFGADGAALRRALDTAGIGVVKDAELTVAIVDTHDRDDLAACAARVAARGGALLVVATGGVQTLIGPLLAGSGNGSGVGALADAPCIECVRYWIRINRPVEALLARHHGSDATHVPPATSRAGAAAAAALLAATVEQIAVNRAIAERAQTHIVAHRLDTLAVEPHRVIRRPQCPCCGNPAWMREQAARAPRLAGSVPLARADGGYRAADPQRVFARHAHLISPVSGAIAYLHPMPKRHAGLRKVYASGFLVCPAAVPDGNRFDRLCSGKGRTDEQARTSALCEALERFSSVYQGDEATVTGSIDSLRADPACDAEPIHVNDLQQFSERQFDTRDAINALTRDVRKQVPPRFTSCDAIDWTPAWSLVTGRRRLVPLSYCYAETPDSARVPAACVHNPNGCAAGSSLDEAILQGMLELIERDAVAIWWYNRIERPGIDLASFDDPYFDALVHEYATFGWRVWALDITTDLAVPTVVALAENLQDGRFSIGFGCHPDGRIAVQRALTEVNQLLDIAADAPHPWDRDKLSSTGFLYPAASTPATTHSTWQSIDAASLPAAIAQCVGRIAAAGMDVLVVDKTRPDIGLSVVQVIAPGLCHFWPRFGARRLYSVPVALGWRAQPCDETALNPALLFL</sequence>
<dbReference type="InterPro" id="IPR003776">
    <property type="entry name" value="YcaO-like_dom"/>
</dbReference>
<dbReference type="Gene3D" id="3.30.1330.230">
    <property type="match status" value="1"/>
</dbReference>
<dbReference type="Gene3D" id="3.90.930.60">
    <property type="match status" value="1"/>
</dbReference>
<dbReference type="InterPro" id="IPR022291">
    <property type="entry name" value="Bacteriocin_synth_cyclodeHase"/>
</dbReference>
<dbReference type="PROSITE" id="PS51664">
    <property type="entry name" value="YCAO"/>
    <property type="match status" value="1"/>
</dbReference>
<dbReference type="Pfam" id="PF02624">
    <property type="entry name" value="YcaO"/>
    <property type="match status" value="1"/>
</dbReference>
<dbReference type="NCBIfam" id="TIGR03882">
    <property type="entry name" value="cyclo_dehyd_2"/>
    <property type="match status" value="1"/>
</dbReference>
<dbReference type="PANTHER" id="PTHR37809">
    <property type="entry name" value="RIBOSOMAL PROTEIN S12 METHYLTHIOTRANSFERASE ACCESSORY FACTOR YCAO"/>
    <property type="match status" value="1"/>
</dbReference>
<dbReference type="RefSeq" id="WP_209925996.1">
    <property type="nucleotide sequence ID" value="NZ_JBEWCH010000008.1"/>
</dbReference>
<dbReference type="Gene3D" id="3.40.50.720">
    <property type="entry name" value="NAD(P)-binding Rossmann-like Domain"/>
    <property type="match status" value="1"/>
</dbReference>
<comment type="caution">
    <text evidence="2">The sequence shown here is derived from an EMBL/GenBank/DDBJ whole genome shotgun (WGS) entry which is preliminary data.</text>
</comment>
<dbReference type="NCBIfam" id="TIGR03604">
    <property type="entry name" value="TOMM_cyclo_SagD"/>
    <property type="match status" value="1"/>
</dbReference>